<accession>A0ABN8JB10</accession>
<evidence type="ECO:0000313" key="3">
    <source>
        <dbReference type="Proteomes" id="UP001152604"/>
    </source>
</evidence>
<evidence type="ECO:0000313" key="2">
    <source>
        <dbReference type="EMBL" id="CAH2395273.1"/>
    </source>
</evidence>
<protein>
    <submittedName>
        <fullName evidence="2">Uncharacterized protein</fullName>
    </submittedName>
</protein>
<reference evidence="2" key="1">
    <citation type="submission" date="2022-03" db="EMBL/GenBank/DDBJ databases">
        <authorList>
            <person name="Brunel B."/>
        </authorList>
    </citation>
    <scope>NUCLEOTIDE SEQUENCE</scope>
    <source>
        <strain evidence="2">STM4922sample</strain>
    </source>
</reference>
<name>A0ABN8JB10_9HYPH</name>
<evidence type="ECO:0000256" key="1">
    <source>
        <dbReference type="SAM" id="MobiDB-lite"/>
    </source>
</evidence>
<feature type="compositionally biased region" description="Polar residues" evidence="1">
    <location>
        <begin position="24"/>
        <end position="36"/>
    </location>
</feature>
<proteinExistence type="predicted"/>
<comment type="caution">
    <text evidence="2">The sequence shown here is derived from an EMBL/GenBank/DDBJ whole genome shotgun (WGS) entry which is preliminary data.</text>
</comment>
<feature type="region of interest" description="Disordered" evidence="1">
    <location>
        <begin position="20"/>
        <end position="43"/>
    </location>
</feature>
<sequence length="43" mass="4732">MPLSGLDEIEANEAIRKLKRGEVTSDNIPPTAQSGWPPTKDRI</sequence>
<gene>
    <name evidence="2" type="ORF">MES4922_120060</name>
</gene>
<dbReference type="Proteomes" id="UP001152604">
    <property type="component" value="Unassembled WGS sequence"/>
</dbReference>
<keyword evidence="3" id="KW-1185">Reference proteome</keyword>
<organism evidence="2 3">
    <name type="scientific">Mesorhizobium ventifaucium</name>
    <dbReference type="NCBI Taxonomy" id="666020"/>
    <lineage>
        <taxon>Bacteria</taxon>
        <taxon>Pseudomonadati</taxon>
        <taxon>Pseudomonadota</taxon>
        <taxon>Alphaproteobacteria</taxon>
        <taxon>Hyphomicrobiales</taxon>
        <taxon>Phyllobacteriaceae</taxon>
        <taxon>Mesorhizobium</taxon>
    </lineage>
</organism>
<dbReference type="EMBL" id="CAKXZS010000004">
    <property type="protein sequence ID" value="CAH2395273.1"/>
    <property type="molecule type" value="Genomic_DNA"/>
</dbReference>